<evidence type="ECO:0000313" key="9">
    <source>
        <dbReference type="Proteomes" id="UP000054248"/>
    </source>
</evidence>
<dbReference type="AlphaFoldDB" id="A0A0C3QNS9"/>
<dbReference type="InterPro" id="IPR001356">
    <property type="entry name" value="HD"/>
</dbReference>
<feature type="compositionally biased region" description="Basic and acidic residues" evidence="6">
    <location>
        <begin position="282"/>
        <end position="292"/>
    </location>
</feature>
<evidence type="ECO:0000256" key="6">
    <source>
        <dbReference type="SAM" id="MobiDB-lite"/>
    </source>
</evidence>
<dbReference type="GO" id="GO:0003677">
    <property type="term" value="F:DNA binding"/>
    <property type="evidence" value="ECO:0007669"/>
    <property type="project" value="UniProtKB-UniRule"/>
</dbReference>
<feature type="region of interest" description="Disordered" evidence="6">
    <location>
        <begin position="1"/>
        <end position="77"/>
    </location>
</feature>
<feature type="compositionally biased region" description="Low complexity" evidence="6">
    <location>
        <begin position="35"/>
        <end position="69"/>
    </location>
</feature>
<feature type="compositionally biased region" description="Pro residues" evidence="6">
    <location>
        <begin position="177"/>
        <end position="190"/>
    </location>
</feature>
<reference evidence="8 9" key="1">
    <citation type="submission" date="2014-04" db="EMBL/GenBank/DDBJ databases">
        <authorList>
            <consortium name="DOE Joint Genome Institute"/>
            <person name="Kuo A."/>
            <person name="Girlanda M."/>
            <person name="Perotto S."/>
            <person name="Kohler A."/>
            <person name="Nagy L.G."/>
            <person name="Floudas D."/>
            <person name="Copeland A."/>
            <person name="Barry K.W."/>
            <person name="Cichocki N."/>
            <person name="Veneault-Fourrey C."/>
            <person name="LaButti K."/>
            <person name="Lindquist E.A."/>
            <person name="Lipzen A."/>
            <person name="Lundell T."/>
            <person name="Morin E."/>
            <person name="Murat C."/>
            <person name="Sun H."/>
            <person name="Tunlid A."/>
            <person name="Henrissat B."/>
            <person name="Grigoriev I.V."/>
            <person name="Hibbett D.S."/>
            <person name="Martin F."/>
            <person name="Nordberg H.P."/>
            <person name="Cantor M.N."/>
            <person name="Hua S.X."/>
        </authorList>
    </citation>
    <scope>NUCLEOTIDE SEQUENCE [LARGE SCALE GENOMIC DNA]</scope>
    <source>
        <strain evidence="8 9">MUT 4182</strain>
    </source>
</reference>
<feature type="region of interest" description="Disordered" evidence="6">
    <location>
        <begin position="223"/>
        <end position="292"/>
    </location>
</feature>
<sequence>MPRVPSDMYFPYSQHRDGSSPYRNNSLQLPVPNARSSPSPSTYSHRSSHYASSSTASPPRALSPLPAQSHQPLKAPASTWTAQGELYPYIKGKKVTNSQLNHLLAHFAENENPSKEQRLALANQLCMSFKALSIWFQNERANVKKGRSRTAQHLEPSPSPLAAQPPSPPETHHHHPLPTPPSSVSKPPPSSYYRSHPLPPPPTTFISSRRPLPLALRPVAARLSPPPASSPISSRGGLPSPYPTSEYYYDEDREPIDSDDEMESEDGSSNRTAVDFESPASESHRLPEVRVHHEPIIVDEQDEEDEIVEIENPHRRMDIVEWEAATILAGLKGGSH</sequence>
<dbReference type="Gene3D" id="1.10.10.60">
    <property type="entry name" value="Homeodomain-like"/>
    <property type="match status" value="1"/>
</dbReference>
<feature type="region of interest" description="Disordered" evidence="6">
    <location>
        <begin position="144"/>
        <end position="210"/>
    </location>
</feature>
<dbReference type="GO" id="GO:0000981">
    <property type="term" value="F:DNA-binding transcription factor activity, RNA polymerase II-specific"/>
    <property type="evidence" value="ECO:0007669"/>
    <property type="project" value="InterPro"/>
</dbReference>
<feature type="DNA-binding region" description="Homeobox" evidence="4">
    <location>
        <begin position="97"/>
        <end position="147"/>
    </location>
</feature>
<evidence type="ECO:0000256" key="5">
    <source>
        <dbReference type="RuleBase" id="RU000682"/>
    </source>
</evidence>
<feature type="compositionally biased region" description="Acidic residues" evidence="6">
    <location>
        <begin position="248"/>
        <end position="266"/>
    </location>
</feature>
<comment type="subcellular location">
    <subcellularLocation>
        <location evidence="4 5">Nucleus</location>
    </subcellularLocation>
</comment>
<accession>A0A0C3QNS9</accession>
<evidence type="ECO:0000256" key="1">
    <source>
        <dbReference type="ARBA" id="ARBA00023125"/>
    </source>
</evidence>
<keyword evidence="1 4" id="KW-0238">DNA-binding</keyword>
<evidence type="ECO:0000256" key="3">
    <source>
        <dbReference type="ARBA" id="ARBA00023242"/>
    </source>
</evidence>
<keyword evidence="3 4" id="KW-0539">Nucleus</keyword>
<dbReference type="CDD" id="cd00086">
    <property type="entry name" value="homeodomain"/>
    <property type="match status" value="1"/>
</dbReference>
<dbReference type="OrthoDB" id="6159439at2759"/>
<evidence type="ECO:0000259" key="7">
    <source>
        <dbReference type="PROSITE" id="PS50071"/>
    </source>
</evidence>
<dbReference type="Pfam" id="PF00046">
    <property type="entry name" value="Homeodomain"/>
    <property type="match status" value="1"/>
</dbReference>
<organism evidence="8 9">
    <name type="scientific">Tulasnella calospora MUT 4182</name>
    <dbReference type="NCBI Taxonomy" id="1051891"/>
    <lineage>
        <taxon>Eukaryota</taxon>
        <taxon>Fungi</taxon>
        <taxon>Dikarya</taxon>
        <taxon>Basidiomycota</taxon>
        <taxon>Agaricomycotina</taxon>
        <taxon>Agaricomycetes</taxon>
        <taxon>Cantharellales</taxon>
        <taxon>Tulasnellaceae</taxon>
        <taxon>Tulasnella</taxon>
    </lineage>
</organism>
<evidence type="ECO:0000256" key="2">
    <source>
        <dbReference type="ARBA" id="ARBA00023155"/>
    </source>
</evidence>
<evidence type="ECO:0000256" key="4">
    <source>
        <dbReference type="PROSITE-ProRule" id="PRU00108"/>
    </source>
</evidence>
<dbReference type="EMBL" id="KN822990">
    <property type="protein sequence ID" value="KIO28819.1"/>
    <property type="molecule type" value="Genomic_DNA"/>
</dbReference>
<dbReference type="SUPFAM" id="SSF46689">
    <property type="entry name" value="Homeodomain-like"/>
    <property type="match status" value="1"/>
</dbReference>
<protein>
    <recommendedName>
        <fullName evidence="7">Homeobox domain-containing protein</fullName>
    </recommendedName>
</protein>
<feature type="compositionally biased region" description="Pro residues" evidence="6">
    <location>
        <begin position="157"/>
        <end position="169"/>
    </location>
</feature>
<dbReference type="InterPro" id="IPR017970">
    <property type="entry name" value="Homeobox_CS"/>
</dbReference>
<keyword evidence="9" id="KW-1185">Reference proteome</keyword>
<feature type="domain" description="Homeobox" evidence="7">
    <location>
        <begin position="95"/>
        <end position="146"/>
    </location>
</feature>
<gene>
    <name evidence="8" type="ORF">M407DRAFT_229412</name>
</gene>
<name>A0A0C3QNS9_9AGAM</name>
<dbReference type="SMART" id="SM00389">
    <property type="entry name" value="HOX"/>
    <property type="match status" value="1"/>
</dbReference>
<dbReference type="STRING" id="1051891.A0A0C3QNS9"/>
<dbReference type="GO" id="GO:0005634">
    <property type="term" value="C:nucleus"/>
    <property type="evidence" value="ECO:0007669"/>
    <property type="project" value="UniProtKB-SubCell"/>
</dbReference>
<dbReference type="PROSITE" id="PS50071">
    <property type="entry name" value="HOMEOBOX_2"/>
    <property type="match status" value="1"/>
</dbReference>
<dbReference type="HOGENOM" id="CLU_826891_0_0_1"/>
<dbReference type="InterPro" id="IPR009057">
    <property type="entry name" value="Homeodomain-like_sf"/>
</dbReference>
<dbReference type="Proteomes" id="UP000054248">
    <property type="component" value="Unassembled WGS sequence"/>
</dbReference>
<dbReference type="PROSITE" id="PS00027">
    <property type="entry name" value="HOMEOBOX_1"/>
    <property type="match status" value="1"/>
</dbReference>
<keyword evidence="2 4" id="KW-0371">Homeobox</keyword>
<proteinExistence type="predicted"/>
<evidence type="ECO:0000313" key="8">
    <source>
        <dbReference type="EMBL" id="KIO28819.1"/>
    </source>
</evidence>
<reference evidence="9" key="2">
    <citation type="submission" date="2015-01" db="EMBL/GenBank/DDBJ databases">
        <title>Evolutionary Origins and Diversification of the Mycorrhizal Mutualists.</title>
        <authorList>
            <consortium name="DOE Joint Genome Institute"/>
            <consortium name="Mycorrhizal Genomics Consortium"/>
            <person name="Kohler A."/>
            <person name="Kuo A."/>
            <person name="Nagy L.G."/>
            <person name="Floudas D."/>
            <person name="Copeland A."/>
            <person name="Barry K.W."/>
            <person name="Cichocki N."/>
            <person name="Veneault-Fourrey C."/>
            <person name="LaButti K."/>
            <person name="Lindquist E.A."/>
            <person name="Lipzen A."/>
            <person name="Lundell T."/>
            <person name="Morin E."/>
            <person name="Murat C."/>
            <person name="Riley R."/>
            <person name="Ohm R."/>
            <person name="Sun H."/>
            <person name="Tunlid A."/>
            <person name="Henrissat B."/>
            <person name="Grigoriev I.V."/>
            <person name="Hibbett D.S."/>
            <person name="Martin F."/>
        </authorList>
    </citation>
    <scope>NUCLEOTIDE SEQUENCE [LARGE SCALE GENOMIC DNA]</scope>
    <source>
        <strain evidence="9">MUT 4182</strain>
    </source>
</reference>